<feature type="binding site" evidence="10">
    <location>
        <position position="60"/>
    </location>
    <ligand>
        <name>Mg(2+)</name>
        <dbReference type="ChEBI" id="CHEBI:18420"/>
    </ligand>
</feature>
<dbReference type="Gene3D" id="3.30.460.10">
    <property type="entry name" value="Beta Polymerase, domain 2"/>
    <property type="match status" value="1"/>
</dbReference>
<comment type="cofactor">
    <cofactor evidence="10">
        <name>Mg(2+)</name>
        <dbReference type="ChEBI" id="CHEBI:18420"/>
    </cofactor>
</comment>
<feature type="binding site" evidence="10">
    <location>
        <position position="113"/>
    </location>
    <ligand>
        <name>Mg(2+)</name>
        <dbReference type="ChEBI" id="CHEBI:18420"/>
    </ligand>
</feature>
<evidence type="ECO:0000256" key="6">
    <source>
        <dbReference type="ARBA" id="ARBA00022800"/>
    </source>
</evidence>
<evidence type="ECO:0000256" key="5">
    <source>
        <dbReference type="ARBA" id="ARBA00022741"/>
    </source>
</evidence>
<dbReference type="Gene3D" id="3.30.70.1550">
    <property type="entry name" value="Archaeal tRNA CCA-adding enzyme catalytic domain"/>
    <property type="match status" value="1"/>
</dbReference>
<proteinExistence type="inferred from homology"/>
<keyword evidence="4 10" id="KW-0479">Metal-binding</keyword>
<feature type="binding site" evidence="10">
    <location>
        <position position="136"/>
    </location>
    <ligand>
        <name>ATP</name>
        <dbReference type="ChEBI" id="CHEBI:30616"/>
    </ligand>
</feature>
<comment type="subunit">
    <text evidence="10">Homodimer.</text>
</comment>
<feature type="binding site" evidence="10">
    <location>
        <position position="51"/>
    </location>
    <ligand>
        <name>CTP</name>
        <dbReference type="ChEBI" id="CHEBI:37563"/>
    </ligand>
</feature>
<feature type="binding site" evidence="10">
    <location>
        <position position="156"/>
    </location>
    <ligand>
        <name>ATP</name>
        <dbReference type="ChEBI" id="CHEBI:30616"/>
    </ligand>
</feature>
<dbReference type="EMBL" id="CABMJJ010000009">
    <property type="protein sequence ID" value="VVC04292.1"/>
    <property type="molecule type" value="Genomic_DNA"/>
</dbReference>
<keyword evidence="1 10" id="KW-0808">Transferase</keyword>
<dbReference type="InterPro" id="IPR002934">
    <property type="entry name" value="Polymerase_NTP_transf_dom"/>
</dbReference>
<dbReference type="InterPro" id="IPR008229">
    <property type="entry name" value="CCA-adding_arc"/>
</dbReference>
<evidence type="ECO:0000256" key="9">
    <source>
        <dbReference type="ARBA" id="ARBA00022884"/>
    </source>
</evidence>
<evidence type="ECO:0000256" key="7">
    <source>
        <dbReference type="ARBA" id="ARBA00022840"/>
    </source>
</evidence>
<feature type="binding site" evidence="10">
    <location>
        <position position="136"/>
    </location>
    <ligand>
        <name>CTP</name>
        <dbReference type="ChEBI" id="CHEBI:37563"/>
    </ligand>
</feature>
<evidence type="ECO:0000256" key="3">
    <source>
        <dbReference type="ARBA" id="ARBA00022695"/>
    </source>
</evidence>
<feature type="binding site" evidence="10">
    <location>
        <position position="48"/>
    </location>
    <ligand>
        <name>ATP</name>
        <dbReference type="ChEBI" id="CHEBI:30616"/>
    </ligand>
</feature>
<organism evidence="14 15">
    <name type="scientific">Candidatus Bilamarchaeum dharawalense</name>
    <dbReference type="NCBI Taxonomy" id="2885759"/>
    <lineage>
        <taxon>Archaea</taxon>
        <taxon>Candidatus Micrarchaeota</taxon>
        <taxon>Candidatus Micrarchaeia</taxon>
        <taxon>Candidatus Anstonellales</taxon>
        <taxon>Candidatus Bilamarchaeaceae</taxon>
        <taxon>Candidatus Bilamarchaeum</taxon>
    </lineage>
</organism>
<dbReference type="CDD" id="cd05400">
    <property type="entry name" value="NT_2-5OAS_ClassI-CCAase"/>
    <property type="match status" value="1"/>
</dbReference>
<comment type="caution">
    <text evidence="14">The sequence shown here is derived from an EMBL/GenBank/DDBJ whole genome shotgun (WGS) entry which is preliminary data.</text>
</comment>
<dbReference type="Pfam" id="PF09249">
    <property type="entry name" value="tRNA_NucTransf2"/>
    <property type="match status" value="1"/>
</dbReference>
<feature type="binding site" evidence="10">
    <location>
        <position position="156"/>
    </location>
    <ligand>
        <name>CTP</name>
        <dbReference type="ChEBI" id="CHEBI:37563"/>
    </ligand>
</feature>
<dbReference type="InterPro" id="IPR043519">
    <property type="entry name" value="NT_sf"/>
</dbReference>
<keyword evidence="7 10" id="KW-0067">ATP-binding</keyword>
<feature type="binding site" evidence="10">
    <location>
        <position position="165"/>
    </location>
    <ligand>
        <name>CTP</name>
        <dbReference type="ChEBI" id="CHEBI:37563"/>
    </ligand>
</feature>
<reference evidence="14 15" key="1">
    <citation type="submission" date="2019-08" db="EMBL/GenBank/DDBJ databases">
        <authorList>
            <person name="Vazquez-Campos X."/>
        </authorList>
    </citation>
    <scope>NUCLEOTIDE SEQUENCE [LARGE SCALE GENOMIC DNA]</scope>
    <source>
        <strain evidence="14">LFW-283_2</strain>
    </source>
</reference>
<dbReference type="InterPro" id="IPR042090">
    <property type="entry name" value="CCA_tRNA_nucleotrans_2"/>
</dbReference>
<dbReference type="SUPFAM" id="SSF81301">
    <property type="entry name" value="Nucleotidyltransferase"/>
    <property type="match status" value="1"/>
</dbReference>
<comment type="function">
    <text evidence="10">Catalyzes the addition and repair of the essential 3'-terminal CCA sequence in tRNAs without using a nucleic acid template. Adds these three nucleotides in the order of C, C, and A to the tRNA nucleotide-73, using CTP and ATP as substrates and producing inorganic pyrophosphate. tRNA 3'-terminal CCA addition is required both for tRNA processing and repair. Also involved in tRNA surveillance by mediating tandem CCA addition to generate a CCACCA at the 3' terminus of unstable tRNAs. While stable tRNAs receive only 3'-terminal CCA, unstable tRNAs are marked with CCACCA and rapidly degraded.</text>
</comment>
<comment type="catalytic activity">
    <reaction evidence="10">
        <text>a tRNA with a 3' CCA end + 2 CTP + ATP = a tRNA with a 3' CCACCA end + 3 diphosphate</text>
        <dbReference type="Rhea" id="RHEA:76235"/>
        <dbReference type="Rhea" id="RHEA-COMP:10468"/>
        <dbReference type="Rhea" id="RHEA-COMP:18655"/>
        <dbReference type="ChEBI" id="CHEBI:30616"/>
        <dbReference type="ChEBI" id="CHEBI:33019"/>
        <dbReference type="ChEBI" id="CHEBI:37563"/>
        <dbReference type="ChEBI" id="CHEBI:83071"/>
        <dbReference type="ChEBI" id="CHEBI:195187"/>
    </reaction>
</comment>
<evidence type="ECO:0000259" key="13">
    <source>
        <dbReference type="Pfam" id="PF21133"/>
    </source>
</evidence>
<evidence type="ECO:0000256" key="10">
    <source>
        <dbReference type="HAMAP-Rule" id="MF_01264"/>
    </source>
</evidence>
<dbReference type="SUPFAM" id="SSF55003">
    <property type="entry name" value="PAP/Archaeal CCA-adding enzyme, C-terminal domain"/>
    <property type="match status" value="1"/>
</dbReference>
<dbReference type="InterPro" id="IPR011068">
    <property type="entry name" value="NuclTrfase_I-like_C"/>
</dbReference>
<keyword evidence="2 10" id="KW-0819">tRNA processing</keyword>
<evidence type="ECO:0000313" key="15">
    <source>
        <dbReference type="Proteomes" id="UP000789941"/>
    </source>
</evidence>
<feature type="binding site" evidence="10">
    <location>
        <position position="165"/>
    </location>
    <ligand>
        <name>ATP</name>
        <dbReference type="ChEBI" id="CHEBI:30616"/>
    </ligand>
</feature>
<dbReference type="AlphaFoldDB" id="A0A5E4LW96"/>
<evidence type="ECO:0000259" key="11">
    <source>
        <dbReference type="Pfam" id="PF01909"/>
    </source>
</evidence>
<feature type="binding site" evidence="10">
    <location>
        <position position="51"/>
    </location>
    <ligand>
        <name>ATP</name>
        <dbReference type="ChEBI" id="CHEBI:30616"/>
    </ligand>
</feature>
<keyword evidence="9 10" id="KW-0694">RNA-binding</keyword>
<dbReference type="HAMAP" id="MF_01264">
    <property type="entry name" value="CCA_arch"/>
    <property type="match status" value="1"/>
</dbReference>
<dbReference type="GO" id="GO:0160016">
    <property type="term" value="F:CCACCA tRNA nucleotidyltransferase activity"/>
    <property type="evidence" value="ECO:0007669"/>
    <property type="project" value="RHEA"/>
</dbReference>
<dbReference type="Gene3D" id="1.10.1410.30">
    <property type="entry name" value="CCA tRNA nucleotidyltransferase, domain 2"/>
    <property type="match status" value="1"/>
</dbReference>
<evidence type="ECO:0000259" key="12">
    <source>
        <dbReference type="Pfam" id="PF09249"/>
    </source>
</evidence>
<gene>
    <name evidence="10 14" type="primary">cca</name>
    <name evidence="14" type="ORF">LFW2832_00858</name>
</gene>
<feature type="binding site" evidence="10">
    <location>
        <position position="48"/>
    </location>
    <ligand>
        <name>CTP</name>
        <dbReference type="ChEBI" id="CHEBI:37563"/>
    </ligand>
</feature>
<feature type="binding site" evidence="10">
    <location>
        <position position="62"/>
    </location>
    <ligand>
        <name>Mg(2+)</name>
        <dbReference type="ChEBI" id="CHEBI:18420"/>
    </ligand>
</feature>
<evidence type="ECO:0000256" key="2">
    <source>
        <dbReference type="ARBA" id="ARBA00022694"/>
    </source>
</evidence>
<keyword evidence="3 10" id="KW-0548">Nucleotidyltransferase</keyword>
<dbReference type="GO" id="GO:0042245">
    <property type="term" value="P:RNA repair"/>
    <property type="evidence" value="ECO:0007669"/>
    <property type="project" value="UniProtKB-KW"/>
</dbReference>
<dbReference type="NCBIfam" id="TIGR03671">
    <property type="entry name" value="cca_archaeal"/>
    <property type="match status" value="1"/>
</dbReference>
<dbReference type="PANTHER" id="PTHR39643">
    <property type="entry name" value="CCA-ADDING ENZYME"/>
    <property type="match status" value="1"/>
</dbReference>
<dbReference type="Pfam" id="PF01909">
    <property type="entry name" value="NTP_transf_2"/>
    <property type="match status" value="1"/>
</dbReference>
<keyword evidence="6 10" id="KW-0692">RNA repair</keyword>
<dbReference type="Gene3D" id="3.30.70.590">
    <property type="entry name" value="Poly(A) polymerase predicted RNA binding domain"/>
    <property type="match status" value="1"/>
</dbReference>
<dbReference type="GO" id="GO:0000287">
    <property type="term" value="F:magnesium ion binding"/>
    <property type="evidence" value="ECO:0007669"/>
    <property type="project" value="UniProtKB-UniRule"/>
</dbReference>
<feature type="domain" description="CCA-adding enzyme C-terminal" evidence="13">
    <location>
        <begin position="283"/>
        <end position="399"/>
    </location>
</feature>
<comment type="miscellaneous">
    <text evidence="10">A single active site specifically recognizes both ATP and CTP and is responsible for their addition.</text>
</comment>
<dbReference type="InterPro" id="IPR006116">
    <property type="entry name" value="NT_2-5OAS_ClassI-CCAase"/>
</dbReference>
<evidence type="ECO:0000256" key="8">
    <source>
        <dbReference type="ARBA" id="ARBA00022842"/>
    </source>
</evidence>
<keyword evidence="8 10" id="KW-0460">Magnesium</keyword>
<dbReference type="InterPro" id="IPR015329">
    <property type="entry name" value="tRNA_NucTransf2"/>
</dbReference>
<evidence type="ECO:0000256" key="1">
    <source>
        <dbReference type="ARBA" id="ARBA00022679"/>
    </source>
</evidence>
<dbReference type="GO" id="GO:0000049">
    <property type="term" value="F:tRNA binding"/>
    <property type="evidence" value="ECO:0007669"/>
    <property type="project" value="UniProtKB-UniRule"/>
</dbReference>
<evidence type="ECO:0000256" key="4">
    <source>
        <dbReference type="ARBA" id="ARBA00022723"/>
    </source>
</evidence>
<sequence>MHSIFSKVLSVIKPSPQEFERELNFCHVLIFRIKTHIPHGCEIVLTGSMAKKTFLHDKKDVDIFVLFNRKVPKTSFEPALKKIMETCFPDTHYQLSYAEHPYARFRYEGRRIDLVPAYKINDASERLSAVDRSVLHTDFIRKNLPDKQIDDVLLLKKFLHTNSLYGAEIKIKGFSGYLCELLILHYGGFRKLLQSASKWKAPVFIDIKKYYKKDEVNGAIKKFGYLTVIDPTDKNRNVAAAVSEENFIKFAKLCAKFLKKPSESFFFQETPTFEEKITKLAKTKKVVVISMPRPEIVDDVLWGQIYKMIGQLELHLSEFKPTIIADDHKHLVQLAVVIEQDKLSSTMMLEGPPLDMKEHVLKFRKIHKSSKFIFKNNKIYAQAKRPIIGVKDAIKDFFKQFRKSPSHLACSEELVIIDQL</sequence>
<dbReference type="GO" id="GO:0005524">
    <property type="term" value="F:ATP binding"/>
    <property type="evidence" value="ECO:0007669"/>
    <property type="project" value="UniProtKB-UniRule"/>
</dbReference>
<feature type="domain" description="tRNA nucleotidyltransferase substrate binding" evidence="12">
    <location>
        <begin position="150"/>
        <end position="267"/>
    </location>
</feature>
<dbReference type="PIRSF" id="PIRSF005335">
    <property type="entry name" value="CCA_arch"/>
    <property type="match status" value="1"/>
</dbReference>
<accession>A0A5E4LW96</accession>
<dbReference type="GO" id="GO:0001680">
    <property type="term" value="P:tRNA 3'-terminal CCA addition"/>
    <property type="evidence" value="ECO:0007669"/>
    <property type="project" value="UniProtKB-UniRule"/>
</dbReference>
<dbReference type="GO" id="GO:0004810">
    <property type="term" value="F:CCA tRNA nucleotidyltransferase activity"/>
    <property type="evidence" value="ECO:0007669"/>
    <property type="project" value="UniProtKB-UniRule"/>
</dbReference>
<dbReference type="PANTHER" id="PTHR39643:SF1">
    <property type="entry name" value="CCA-ADDING ENZYME"/>
    <property type="match status" value="1"/>
</dbReference>
<evidence type="ECO:0000313" key="14">
    <source>
        <dbReference type="EMBL" id="VVC04292.1"/>
    </source>
</evidence>
<dbReference type="Pfam" id="PF21133">
    <property type="entry name" value="CAA_C"/>
    <property type="match status" value="1"/>
</dbReference>
<dbReference type="InterPro" id="IPR048833">
    <property type="entry name" value="CAA_C"/>
</dbReference>
<dbReference type="EC" id="2.7.7.72" evidence="10"/>
<protein>
    <recommendedName>
        <fullName evidence="10">CCA-adding enzyme</fullName>
        <ecNumber evidence="10">2.7.7.72</ecNumber>
    </recommendedName>
    <alternativeName>
        <fullName evidence="10">CCA tRNA nucleotidyltransferase</fullName>
    </alternativeName>
    <alternativeName>
        <fullName evidence="10">tRNA CCA-pyrophosphorylase</fullName>
    </alternativeName>
    <alternativeName>
        <fullName evidence="10">tRNA adenylyl-/cytidylyl- transferase</fullName>
    </alternativeName>
    <alternativeName>
        <fullName evidence="10">tRNA nucleotidyltransferase</fullName>
    </alternativeName>
    <alternativeName>
        <fullName evidence="10">tRNA-NT</fullName>
    </alternativeName>
</protein>
<comment type="similarity">
    <text evidence="10">Belongs to the tRNA nucleotidyltransferase/poly(A) polymerase family. Archaeal CCA-adding enzyme subfamily.</text>
</comment>
<dbReference type="Proteomes" id="UP000789941">
    <property type="component" value="Unassembled WGS sequence"/>
</dbReference>
<feature type="domain" description="Polymerase nucleotidyl transferase" evidence="11">
    <location>
        <begin position="40"/>
        <end position="135"/>
    </location>
</feature>
<keyword evidence="5 10" id="KW-0547">Nucleotide-binding</keyword>
<name>A0A5E4LW96_9ARCH</name>
<dbReference type="SUPFAM" id="SSF81631">
    <property type="entry name" value="PAP/OAS1 substrate-binding domain"/>
    <property type="match status" value="1"/>
</dbReference>
<comment type="catalytic activity">
    <reaction evidence="10">
        <text>a tRNA precursor + 2 CTP + ATP = a tRNA with a 3' CCA end + 3 diphosphate</text>
        <dbReference type="Rhea" id="RHEA:14433"/>
        <dbReference type="Rhea" id="RHEA-COMP:10465"/>
        <dbReference type="Rhea" id="RHEA-COMP:10468"/>
        <dbReference type="ChEBI" id="CHEBI:30616"/>
        <dbReference type="ChEBI" id="CHEBI:33019"/>
        <dbReference type="ChEBI" id="CHEBI:37563"/>
        <dbReference type="ChEBI" id="CHEBI:74896"/>
        <dbReference type="ChEBI" id="CHEBI:83071"/>
        <dbReference type="EC" id="2.7.7.72"/>
    </reaction>
</comment>